<keyword evidence="3" id="KW-1185">Reference proteome</keyword>
<evidence type="ECO:0000313" key="3">
    <source>
        <dbReference type="Proteomes" id="UP000250043"/>
    </source>
</evidence>
<gene>
    <name evidence="2" type="ORF">OBBRIDRAFT_835590</name>
</gene>
<sequence length="154" mass="17255">MSAQVLGTAARLDCTNRGSTTLLPDLHPSAVMMFSKATDKDQLRSFKSKVQLKIHSSLRPSSFVSSPCSSPMQSECSTLVNFIMEDVVEEEFDDTTALDDDNSAWMHDASRPARSQRQTKPRRLFRSTRTCSTKTANPLGREPEMLDPEDRAWV</sequence>
<evidence type="ECO:0000256" key="1">
    <source>
        <dbReference type="SAM" id="MobiDB-lite"/>
    </source>
</evidence>
<reference evidence="2 3" key="1">
    <citation type="submission" date="2016-07" db="EMBL/GenBank/DDBJ databases">
        <title>Draft genome of the white-rot fungus Obba rivulosa 3A-2.</title>
        <authorList>
            <consortium name="DOE Joint Genome Institute"/>
            <person name="Miettinen O."/>
            <person name="Riley R."/>
            <person name="Acob R."/>
            <person name="Barry K."/>
            <person name="Cullen D."/>
            <person name="De Vries R."/>
            <person name="Hainaut M."/>
            <person name="Hatakka A."/>
            <person name="Henrissat B."/>
            <person name="Hilden K."/>
            <person name="Kuo R."/>
            <person name="Labutti K."/>
            <person name="Lipzen A."/>
            <person name="Makela M.R."/>
            <person name="Sandor L."/>
            <person name="Spatafora J.W."/>
            <person name="Grigoriev I.V."/>
            <person name="Hibbett D.S."/>
        </authorList>
    </citation>
    <scope>NUCLEOTIDE SEQUENCE [LARGE SCALE GENOMIC DNA]</scope>
    <source>
        <strain evidence="2 3">3A-2</strain>
    </source>
</reference>
<accession>A0A8E2B038</accession>
<name>A0A8E2B038_9APHY</name>
<dbReference type="Proteomes" id="UP000250043">
    <property type="component" value="Unassembled WGS sequence"/>
</dbReference>
<proteinExistence type="predicted"/>
<dbReference type="AlphaFoldDB" id="A0A8E2B038"/>
<protein>
    <submittedName>
        <fullName evidence="2">Uncharacterized protein</fullName>
    </submittedName>
</protein>
<dbReference type="OrthoDB" id="3266220at2759"/>
<organism evidence="2 3">
    <name type="scientific">Obba rivulosa</name>
    <dbReference type="NCBI Taxonomy" id="1052685"/>
    <lineage>
        <taxon>Eukaryota</taxon>
        <taxon>Fungi</taxon>
        <taxon>Dikarya</taxon>
        <taxon>Basidiomycota</taxon>
        <taxon>Agaricomycotina</taxon>
        <taxon>Agaricomycetes</taxon>
        <taxon>Polyporales</taxon>
        <taxon>Gelatoporiaceae</taxon>
        <taxon>Obba</taxon>
    </lineage>
</organism>
<evidence type="ECO:0000313" key="2">
    <source>
        <dbReference type="EMBL" id="OCH89752.1"/>
    </source>
</evidence>
<dbReference type="EMBL" id="KV722420">
    <property type="protein sequence ID" value="OCH89752.1"/>
    <property type="molecule type" value="Genomic_DNA"/>
</dbReference>
<feature type="compositionally biased region" description="Polar residues" evidence="1">
    <location>
        <begin position="127"/>
        <end position="136"/>
    </location>
</feature>
<feature type="compositionally biased region" description="Basic residues" evidence="1">
    <location>
        <begin position="117"/>
        <end position="126"/>
    </location>
</feature>
<feature type="compositionally biased region" description="Basic and acidic residues" evidence="1">
    <location>
        <begin position="141"/>
        <end position="154"/>
    </location>
</feature>
<feature type="region of interest" description="Disordered" evidence="1">
    <location>
        <begin position="98"/>
        <end position="154"/>
    </location>
</feature>